<accession>A0A849C2D3</accession>
<dbReference type="EMBL" id="JABELX010000003">
    <property type="protein sequence ID" value="NNH69997.1"/>
    <property type="molecule type" value="Genomic_DNA"/>
</dbReference>
<keyword evidence="3" id="KW-1185">Reference proteome</keyword>
<dbReference type="InterPro" id="IPR001242">
    <property type="entry name" value="Condensation_dom"/>
</dbReference>
<dbReference type="Gene3D" id="3.30.559.30">
    <property type="entry name" value="Nonribosomal peptide synthetase, condensation domain"/>
    <property type="match status" value="1"/>
</dbReference>
<dbReference type="RefSeq" id="WP_067518003.1">
    <property type="nucleotide sequence ID" value="NZ_JABELX010000003.1"/>
</dbReference>
<dbReference type="AlphaFoldDB" id="A0A849C2D3"/>
<gene>
    <name evidence="2" type="ORF">HLB23_08990</name>
</gene>
<dbReference type="GO" id="GO:0003824">
    <property type="term" value="F:catalytic activity"/>
    <property type="evidence" value="ECO:0007669"/>
    <property type="project" value="InterPro"/>
</dbReference>
<protein>
    <recommendedName>
        <fullName evidence="1">Condensation domain-containing protein</fullName>
    </recommendedName>
</protein>
<proteinExistence type="predicted"/>
<evidence type="ECO:0000313" key="2">
    <source>
        <dbReference type="EMBL" id="NNH69997.1"/>
    </source>
</evidence>
<dbReference type="InterPro" id="IPR023213">
    <property type="entry name" value="CAT-like_dom_sf"/>
</dbReference>
<dbReference type="GO" id="GO:0008610">
    <property type="term" value="P:lipid biosynthetic process"/>
    <property type="evidence" value="ECO:0007669"/>
    <property type="project" value="UniProtKB-ARBA"/>
</dbReference>
<name>A0A849C2D3_9NOCA</name>
<dbReference type="Proteomes" id="UP000586827">
    <property type="component" value="Unassembled WGS sequence"/>
</dbReference>
<organism evidence="2 3">
    <name type="scientific">Nocardia uniformis</name>
    <dbReference type="NCBI Taxonomy" id="53432"/>
    <lineage>
        <taxon>Bacteria</taxon>
        <taxon>Bacillati</taxon>
        <taxon>Actinomycetota</taxon>
        <taxon>Actinomycetes</taxon>
        <taxon>Mycobacteriales</taxon>
        <taxon>Nocardiaceae</taxon>
        <taxon>Nocardia</taxon>
    </lineage>
</organism>
<comment type="caution">
    <text evidence="2">The sequence shown here is derived from an EMBL/GenBank/DDBJ whole genome shotgun (WGS) entry which is preliminary data.</text>
</comment>
<feature type="domain" description="Condensation" evidence="1">
    <location>
        <begin position="53"/>
        <end position="304"/>
    </location>
</feature>
<dbReference type="Gene3D" id="3.30.559.10">
    <property type="entry name" value="Chloramphenicol acetyltransferase-like domain"/>
    <property type="match status" value="1"/>
</dbReference>
<dbReference type="Pfam" id="PF00668">
    <property type="entry name" value="Condensation"/>
    <property type="match status" value="1"/>
</dbReference>
<sequence>MSETRSEQPNLRPGRLTAAAKKFLTWDPNPDVFGITIPCPVPVSMGLEQARHLLNALIDNHESLRSRYSYGEDAACLVAPPSGGEIDSASIDVRVIDIEDVGPESIQRVMEEETAENNSRLDPPAGRVLCAALLTRSTDVNILLLTIHHIATDGVATWVMWDDVATYVRQWEAGEPISLLPEQTTASEWAAFLDEYARTRTGELDYWLGTTDIEPYVTTRPAEPESAYLDGVIEGSLAVRLLDELPAALDASYTRILLVALGLAIEDVTGRARPIQVQKHGRYSRLRPGTDLSRTVAWLSDDYPWLVQSVAGSRGERMQDAIAHYPKNPEDFTLLFWHAPENWPHVVEFNGPKFYFNFLGDVGVWIPGAHSREQARLTVFDLSMFLGTSQNDGVQRVHYSVHSPTGGIGIDRVNEIVSQWLSIIETVDVA</sequence>
<dbReference type="SUPFAM" id="SSF52777">
    <property type="entry name" value="CoA-dependent acyltransferases"/>
    <property type="match status" value="1"/>
</dbReference>
<evidence type="ECO:0000313" key="3">
    <source>
        <dbReference type="Proteomes" id="UP000586827"/>
    </source>
</evidence>
<evidence type="ECO:0000259" key="1">
    <source>
        <dbReference type="Pfam" id="PF00668"/>
    </source>
</evidence>
<reference evidence="2 3" key="1">
    <citation type="submission" date="2020-05" db="EMBL/GenBank/DDBJ databases">
        <title>MicrobeNet Type strains.</title>
        <authorList>
            <person name="Nicholson A.C."/>
        </authorList>
    </citation>
    <scope>NUCLEOTIDE SEQUENCE [LARGE SCALE GENOMIC DNA]</scope>
    <source>
        <strain evidence="2 3">JCM 3224</strain>
    </source>
</reference>